<evidence type="ECO:0000259" key="2">
    <source>
        <dbReference type="Pfam" id="PF13464"/>
    </source>
</evidence>
<gene>
    <name evidence="3" type="ORF">MOMA_08906</name>
</gene>
<comment type="caution">
    <text evidence="3">The sequence shown here is derived from an EMBL/GenBank/DDBJ whole genome shotgun (WGS) entry which is preliminary data.</text>
</comment>
<feature type="domain" description="Cytoskeleton protein RodZ-like C-terminal" evidence="2">
    <location>
        <begin position="205"/>
        <end position="269"/>
    </location>
</feature>
<keyword evidence="1" id="KW-0472">Membrane</keyword>
<dbReference type="eggNOG" id="COG1426">
    <property type="taxonomic scope" value="Bacteria"/>
</dbReference>
<dbReference type="SUPFAM" id="SSF47413">
    <property type="entry name" value="lambda repressor-like DNA-binding domains"/>
    <property type="match status" value="1"/>
</dbReference>
<keyword evidence="1" id="KW-0812">Transmembrane</keyword>
<protein>
    <recommendedName>
        <fullName evidence="2">Cytoskeleton protein RodZ-like C-terminal domain-containing protein</fullName>
    </recommendedName>
</protein>
<dbReference type="OrthoDB" id="9790252at2"/>
<dbReference type="RefSeq" id="WP_009502223.1">
    <property type="nucleotide sequence ID" value="NZ_ANIN01000002.1"/>
</dbReference>
<proteinExistence type="predicted"/>
<organism evidence="3 4">
    <name type="scientific">Moraxella macacae 0408225</name>
    <dbReference type="NCBI Taxonomy" id="1230338"/>
    <lineage>
        <taxon>Bacteria</taxon>
        <taxon>Pseudomonadati</taxon>
        <taxon>Pseudomonadota</taxon>
        <taxon>Gammaproteobacteria</taxon>
        <taxon>Moraxellales</taxon>
        <taxon>Moraxellaceae</taxon>
        <taxon>Moraxella</taxon>
    </lineage>
</organism>
<evidence type="ECO:0000256" key="1">
    <source>
        <dbReference type="SAM" id="Phobius"/>
    </source>
</evidence>
<keyword evidence="1" id="KW-1133">Transmembrane helix</keyword>
<evidence type="ECO:0000313" key="3">
    <source>
        <dbReference type="EMBL" id="ELA08665.1"/>
    </source>
</evidence>
<evidence type="ECO:0000313" key="4">
    <source>
        <dbReference type="Proteomes" id="UP000023795"/>
    </source>
</evidence>
<accession>L2F6Z7</accession>
<reference evidence="3 4" key="1">
    <citation type="journal article" date="2013" name="Genome Announc.">
        <title>Genome Sequence of Moraxella macacae 0408225, a Novel Bacterial Species Isolated from a Cynomolgus Macaque with Epistaxis.</title>
        <authorList>
            <person name="Ladner J.T."/>
            <person name="Whitehouse C.A."/>
            <person name="Koroleva G.I."/>
            <person name="Palacios G.F."/>
        </authorList>
    </citation>
    <scope>NUCLEOTIDE SEQUENCE [LARGE SCALE GENOMIC DNA]</scope>
    <source>
        <strain evidence="3 4">0408225</strain>
    </source>
</reference>
<dbReference type="AlphaFoldDB" id="L2F6Z7"/>
<dbReference type="CDD" id="cd00093">
    <property type="entry name" value="HTH_XRE"/>
    <property type="match status" value="1"/>
</dbReference>
<dbReference type="Pfam" id="PF13413">
    <property type="entry name" value="HTH_25"/>
    <property type="match status" value="1"/>
</dbReference>
<dbReference type="GO" id="GO:0003677">
    <property type="term" value="F:DNA binding"/>
    <property type="evidence" value="ECO:0007669"/>
    <property type="project" value="InterPro"/>
</dbReference>
<sequence length="271" mass="29746">MQTKQPVKNSTQAMDMLHPLGQRLKQAREKKGLSLDDVVNETHILKRHLVALENADFEALPQPTFARGFAVNYGRFLGFDSQVISQSFDAQYPSELRKKYESFDNAPLQPMGTLQRDSRGGIKINWFLIGGILVVLIVATMIFKTVKNAHHENQPAEIVQEVTPQEQATGASLSNAGSAIGSHVHTASAASTTGLSTLEIWVKNKTTINITDATGKVLLQGKQARGGYNLSGQAPFNVQIDKASNVNIDFNKQPIKISDYAQNNQANFTLQ</sequence>
<keyword evidence="4" id="KW-1185">Reference proteome</keyword>
<feature type="transmembrane region" description="Helical" evidence="1">
    <location>
        <begin position="124"/>
        <end position="143"/>
    </location>
</feature>
<dbReference type="EMBL" id="ANIN01000002">
    <property type="protein sequence ID" value="ELA08665.1"/>
    <property type="molecule type" value="Genomic_DNA"/>
</dbReference>
<name>L2F6Z7_9GAMM</name>
<dbReference type="InterPro" id="IPR025194">
    <property type="entry name" value="RodZ-like_C"/>
</dbReference>
<dbReference type="Proteomes" id="UP000023795">
    <property type="component" value="Unassembled WGS sequence"/>
</dbReference>
<dbReference type="InterPro" id="IPR010982">
    <property type="entry name" value="Lambda_DNA-bd_dom_sf"/>
</dbReference>
<dbReference type="STRING" id="1230338.MOMA_08906"/>
<dbReference type="Gene3D" id="1.10.260.40">
    <property type="entry name" value="lambda repressor-like DNA-binding domains"/>
    <property type="match status" value="1"/>
</dbReference>
<dbReference type="PATRIC" id="fig|1230338.3.peg.1911"/>
<dbReference type="Pfam" id="PF13464">
    <property type="entry name" value="RodZ_C"/>
    <property type="match status" value="1"/>
</dbReference>
<dbReference type="InterPro" id="IPR050400">
    <property type="entry name" value="Bact_Cytoskel_RodZ"/>
</dbReference>
<dbReference type="PANTHER" id="PTHR34475:SF1">
    <property type="entry name" value="CYTOSKELETON PROTEIN RODZ"/>
    <property type="match status" value="1"/>
</dbReference>
<dbReference type="InterPro" id="IPR001387">
    <property type="entry name" value="Cro/C1-type_HTH"/>
</dbReference>
<dbReference type="PANTHER" id="PTHR34475">
    <property type="match status" value="1"/>
</dbReference>